<evidence type="ECO:0000313" key="2">
    <source>
        <dbReference type="Proteomes" id="UP001239167"/>
    </source>
</evidence>
<evidence type="ECO:0000313" key="1">
    <source>
        <dbReference type="EMBL" id="MDQ0204317.1"/>
    </source>
</evidence>
<sequence length="36" mass="3995">MALGEALRMAYRDNPWKIVGHNPFYADEGTADASLI</sequence>
<accession>A0ABT9Y936</accession>
<gene>
    <name evidence="1" type="ORF">J2S01_002045</name>
</gene>
<dbReference type="EMBL" id="JAUSUE010000015">
    <property type="protein sequence ID" value="MDQ0204317.1"/>
    <property type="molecule type" value="Genomic_DNA"/>
</dbReference>
<name>A0ABT9Y936_9FIRM</name>
<comment type="caution">
    <text evidence="1">The sequence shown here is derived from an EMBL/GenBank/DDBJ whole genome shotgun (WGS) entry which is preliminary data.</text>
</comment>
<protein>
    <submittedName>
        <fullName evidence="1">Uncharacterized protein</fullName>
    </submittedName>
</protein>
<dbReference type="Proteomes" id="UP001239167">
    <property type="component" value="Unassembled WGS sequence"/>
</dbReference>
<reference evidence="1 2" key="1">
    <citation type="submission" date="2023-07" db="EMBL/GenBank/DDBJ databases">
        <title>Genomic Encyclopedia of Type Strains, Phase IV (KMG-IV): sequencing the most valuable type-strain genomes for metagenomic binning, comparative biology and taxonomic classification.</title>
        <authorList>
            <person name="Goeker M."/>
        </authorList>
    </citation>
    <scope>NUCLEOTIDE SEQUENCE [LARGE SCALE GENOMIC DNA]</scope>
    <source>
        <strain evidence="1 2">DSM 16980</strain>
    </source>
</reference>
<proteinExistence type="predicted"/>
<organism evidence="1 2">
    <name type="scientific">Pectinatus haikarae</name>
    <dbReference type="NCBI Taxonomy" id="349096"/>
    <lineage>
        <taxon>Bacteria</taxon>
        <taxon>Bacillati</taxon>
        <taxon>Bacillota</taxon>
        <taxon>Negativicutes</taxon>
        <taxon>Selenomonadales</taxon>
        <taxon>Selenomonadaceae</taxon>
        <taxon>Pectinatus</taxon>
    </lineage>
</organism>
<keyword evidence="2" id="KW-1185">Reference proteome</keyword>